<comment type="caution">
    <text evidence="1">The sequence shown here is derived from an EMBL/GenBank/DDBJ whole genome shotgun (WGS) entry which is preliminary data.</text>
</comment>
<evidence type="ECO:0000313" key="1">
    <source>
        <dbReference type="EMBL" id="KAF0032563.1"/>
    </source>
</evidence>
<evidence type="ECO:0000313" key="2">
    <source>
        <dbReference type="Proteomes" id="UP000438429"/>
    </source>
</evidence>
<name>A0A6A4SEH7_SCOMX</name>
<gene>
    <name evidence="1" type="ORF">F2P81_014853</name>
</gene>
<dbReference type="Proteomes" id="UP000438429">
    <property type="component" value="Unassembled WGS sequence"/>
</dbReference>
<dbReference type="EMBL" id="VEVO01000013">
    <property type="protein sequence ID" value="KAF0032563.1"/>
    <property type="molecule type" value="Genomic_DNA"/>
</dbReference>
<sequence length="75" mass="8527">MTDQSDDVKTPVHSKLRLCLTSQFQLTLSLCWTEQCLFRERGQICMSRADSVKPRGCVPLRHECGKGPPPQLRVL</sequence>
<protein>
    <submittedName>
        <fullName evidence="1">Uncharacterized protein</fullName>
    </submittedName>
</protein>
<accession>A0A6A4SEH7</accession>
<organism evidence="1 2">
    <name type="scientific">Scophthalmus maximus</name>
    <name type="common">Turbot</name>
    <name type="synonym">Psetta maxima</name>
    <dbReference type="NCBI Taxonomy" id="52904"/>
    <lineage>
        <taxon>Eukaryota</taxon>
        <taxon>Metazoa</taxon>
        <taxon>Chordata</taxon>
        <taxon>Craniata</taxon>
        <taxon>Vertebrata</taxon>
        <taxon>Euteleostomi</taxon>
        <taxon>Actinopterygii</taxon>
        <taxon>Neopterygii</taxon>
        <taxon>Teleostei</taxon>
        <taxon>Neoteleostei</taxon>
        <taxon>Acanthomorphata</taxon>
        <taxon>Carangaria</taxon>
        <taxon>Pleuronectiformes</taxon>
        <taxon>Pleuronectoidei</taxon>
        <taxon>Scophthalmidae</taxon>
        <taxon>Scophthalmus</taxon>
    </lineage>
</organism>
<proteinExistence type="predicted"/>
<dbReference type="AlphaFoldDB" id="A0A6A4SEH7"/>
<reference evidence="1 2" key="1">
    <citation type="submission" date="2019-06" db="EMBL/GenBank/DDBJ databases">
        <title>Draft genomes of female and male turbot (Scophthalmus maximus).</title>
        <authorList>
            <person name="Xu H."/>
            <person name="Xu X.-W."/>
            <person name="Shao C."/>
            <person name="Chen S."/>
        </authorList>
    </citation>
    <scope>NUCLEOTIDE SEQUENCE [LARGE SCALE GENOMIC DNA]</scope>
    <source>
        <strain evidence="1">Ysfricsl-2016a</strain>
        <tissue evidence="1">Blood</tissue>
    </source>
</reference>